<organism evidence="3 4">
    <name type="scientific">Tannerella sp. oral taxon BU063 isolate Cell 6/7/9</name>
    <dbReference type="NCBI Taxonomy" id="1411021"/>
    <lineage>
        <taxon>Bacteria</taxon>
        <taxon>Pseudomonadati</taxon>
        <taxon>Bacteroidota</taxon>
        <taxon>Bacteroidia</taxon>
        <taxon>Bacteroidales</taxon>
        <taxon>Tannerellaceae</taxon>
        <taxon>Tannerella</taxon>
    </lineage>
</organism>
<accession>W2CT26</accession>
<dbReference type="InterPro" id="IPR000089">
    <property type="entry name" value="Biotin_lipoyl"/>
</dbReference>
<gene>
    <name evidence="3" type="ORF">T231_06275</name>
</gene>
<dbReference type="PANTHER" id="PTHR45266">
    <property type="entry name" value="OXALOACETATE DECARBOXYLASE ALPHA CHAIN"/>
    <property type="match status" value="1"/>
</dbReference>
<dbReference type="PROSITE" id="PS50968">
    <property type="entry name" value="BIOTINYL_LIPOYL"/>
    <property type="match status" value="1"/>
</dbReference>
<dbReference type="Gene3D" id="2.40.50.100">
    <property type="match status" value="1"/>
</dbReference>
<dbReference type="AlphaFoldDB" id="W2CT26"/>
<keyword evidence="4" id="KW-1185">Reference proteome</keyword>
<proteinExistence type="predicted"/>
<sequence length="55" mass="5917">VKEGSKVNKGDKLLVLESMKMENDITADFAGTVRRILVKAGDSVQVGAPMVEIVE</sequence>
<name>W2CT26_9BACT</name>
<reference evidence="3 4" key="1">
    <citation type="submission" date="2013-11" db="EMBL/GenBank/DDBJ databases">
        <title>Single cell genomics of uncultured Tannerella BU063 (oral taxon 286).</title>
        <authorList>
            <person name="Beall C.J."/>
            <person name="Campbell A.G."/>
            <person name="Griffen A.L."/>
            <person name="Podar M."/>
            <person name="Leys E.J."/>
        </authorList>
    </citation>
    <scope>NUCLEOTIDE SEQUENCE [LARGE SCALE GENOMIC DNA]</scope>
    <source>
        <strain evidence="3">Cell 6/7/9</strain>
    </source>
</reference>
<evidence type="ECO:0000259" key="2">
    <source>
        <dbReference type="PROSITE" id="PS50968"/>
    </source>
</evidence>
<feature type="non-terminal residue" evidence="3">
    <location>
        <position position="1"/>
    </location>
</feature>
<dbReference type="EMBL" id="AYYD01000816">
    <property type="protein sequence ID" value="ETK10183.1"/>
    <property type="molecule type" value="Genomic_DNA"/>
</dbReference>
<protein>
    <recommendedName>
        <fullName evidence="2">Lipoyl-binding domain-containing protein</fullName>
    </recommendedName>
</protein>
<evidence type="ECO:0000313" key="3">
    <source>
        <dbReference type="EMBL" id="ETK10183.1"/>
    </source>
</evidence>
<dbReference type="Proteomes" id="UP000018874">
    <property type="component" value="Unassembled WGS sequence"/>
</dbReference>
<dbReference type="InterPro" id="IPR050709">
    <property type="entry name" value="Biotin_Carboxyl_Carrier/Decarb"/>
</dbReference>
<dbReference type="PANTHER" id="PTHR45266:SF3">
    <property type="entry name" value="OXALOACETATE DECARBOXYLASE ALPHA CHAIN"/>
    <property type="match status" value="1"/>
</dbReference>
<feature type="domain" description="Lipoyl-binding" evidence="2">
    <location>
        <begin position="1"/>
        <end position="54"/>
    </location>
</feature>
<evidence type="ECO:0000256" key="1">
    <source>
        <dbReference type="ARBA" id="ARBA00023267"/>
    </source>
</evidence>
<dbReference type="PATRIC" id="fig|1411021.3.peg.666"/>
<dbReference type="InterPro" id="IPR011053">
    <property type="entry name" value="Single_hybrid_motif"/>
</dbReference>
<comment type="caution">
    <text evidence="3">The sequence shown here is derived from an EMBL/GenBank/DDBJ whole genome shotgun (WGS) entry which is preliminary data.</text>
</comment>
<dbReference type="CDD" id="cd06850">
    <property type="entry name" value="biotinyl_domain"/>
    <property type="match status" value="1"/>
</dbReference>
<dbReference type="Pfam" id="PF00364">
    <property type="entry name" value="Biotin_lipoyl"/>
    <property type="match status" value="1"/>
</dbReference>
<keyword evidence="1" id="KW-0092">Biotin</keyword>
<dbReference type="SUPFAM" id="SSF51230">
    <property type="entry name" value="Single hybrid motif"/>
    <property type="match status" value="1"/>
</dbReference>
<evidence type="ECO:0000313" key="4">
    <source>
        <dbReference type="Proteomes" id="UP000018874"/>
    </source>
</evidence>